<dbReference type="SUPFAM" id="SSF103481">
    <property type="entry name" value="Multidrug resistance efflux transporter EmrE"/>
    <property type="match status" value="2"/>
</dbReference>
<keyword evidence="1" id="KW-0812">Transmembrane</keyword>
<dbReference type="PANTHER" id="PTHR22911:SF137">
    <property type="entry name" value="SOLUTE CARRIER FAMILY 35 MEMBER G2-RELATED"/>
    <property type="match status" value="1"/>
</dbReference>
<evidence type="ECO:0000313" key="4">
    <source>
        <dbReference type="Proteomes" id="UP000509750"/>
    </source>
</evidence>
<keyword evidence="3" id="KW-0614">Plasmid</keyword>
<dbReference type="GO" id="GO:0016020">
    <property type="term" value="C:membrane"/>
    <property type="evidence" value="ECO:0007669"/>
    <property type="project" value="InterPro"/>
</dbReference>
<proteinExistence type="predicted"/>
<feature type="transmembrane region" description="Helical" evidence="1">
    <location>
        <begin position="251"/>
        <end position="272"/>
    </location>
</feature>
<dbReference type="Gene3D" id="1.10.3730.20">
    <property type="match status" value="1"/>
</dbReference>
<keyword evidence="1" id="KW-0472">Membrane</keyword>
<feature type="transmembrane region" description="Helical" evidence="1">
    <location>
        <begin position="228"/>
        <end position="245"/>
    </location>
</feature>
<feature type="transmembrane region" description="Helical" evidence="1">
    <location>
        <begin position="100"/>
        <end position="119"/>
    </location>
</feature>
<dbReference type="OrthoDB" id="330924at2157"/>
<evidence type="ECO:0000256" key="1">
    <source>
        <dbReference type="SAM" id="Phobius"/>
    </source>
</evidence>
<feature type="transmembrane region" description="Helical" evidence="1">
    <location>
        <begin position="191"/>
        <end position="208"/>
    </location>
</feature>
<dbReference type="InterPro" id="IPR000620">
    <property type="entry name" value="EamA_dom"/>
</dbReference>
<sequence length="302" mass="31782">MVDLTTLVAVLVTLVAALGIAGQNLFVRKGTDGGRASDAVVVVIAVNVLVLLPSVAILYYPDYGLTPVSWLSFAAAGMVGTLLGRILSYTSIEKIGASRTAPIVAAWALVSTVFGVIFLDETLSPIHAVGIALVVAGIVVIAWETNHENPDGLSRRELSIGLLIPFAAAFAYGLEPIFAKFGFAEGTPAPVGLVVKTVAAILGLTLYLRLRNDLPGREVLRSNDMRWFVLAGLSNTLFLVGYYVALEIAPVSIVTPIIITNTLFVVVLSALFMPKHLERVTWKLAGAATAVVVGVGVITAFG</sequence>
<gene>
    <name evidence="3" type="ORF">HUG10_19360</name>
</gene>
<dbReference type="AlphaFoldDB" id="A0A7D5GP68"/>
<dbReference type="GeneID" id="56031039"/>
<name>A0A7D5GP68_9EURY</name>
<feature type="domain" description="EamA" evidence="2">
    <location>
        <begin position="9"/>
        <end position="142"/>
    </location>
</feature>
<evidence type="ECO:0000313" key="3">
    <source>
        <dbReference type="EMBL" id="QLG29764.1"/>
    </source>
</evidence>
<evidence type="ECO:0000259" key="2">
    <source>
        <dbReference type="Pfam" id="PF00892"/>
    </source>
</evidence>
<feature type="domain" description="EamA" evidence="2">
    <location>
        <begin position="160"/>
        <end position="298"/>
    </location>
</feature>
<dbReference type="KEGG" id="halg:HUG10_19360"/>
<dbReference type="Proteomes" id="UP000509750">
    <property type="component" value="Plasmid unnamed1"/>
</dbReference>
<feature type="transmembrane region" description="Helical" evidence="1">
    <location>
        <begin position="158"/>
        <end position="179"/>
    </location>
</feature>
<dbReference type="EMBL" id="CP058530">
    <property type="protein sequence ID" value="QLG29764.1"/>
    <property type="molecule type" value="Genomic_DNA"/>
</dbReference>
<accession>A0A7D5GP68</accession>
<feature type="transmembrane region" description="Helical" evidence="1">
    <location>
        <begin position="6"/>
        <end position="27"/>
    </location>
</feature>
<feature type="transmembrane region" description="Helical" evidence="1">
    <location>
        <begin position="284"/>
        <end position="301"/>
    </location>
</feature>
<dbReference type="RefSeq" id="WP_179171338.1">
    <property type="nucleotide sequence ID" value="NZ_CP058530.1"/>
</dbReference>
<protein>
    <submittedName>
        <fullName evidence="3">DMT family transporter</fullName>
    </submittedName>
</protein>
<geneLocation type="plasmid" evidence="3 4">
    <name>unnamed1</name>
</geneLocation>
<feature type="transmembrane region" description="Helical" evidence="1">
    <location>
        <begin position="39"/>
        <end position="61"/>
    </location>
</feature>
<feature type="transmembrane region" description="Helical" evidence="1">
    <location>
        <begin position="67"/>
        <end position="88"/>
    </location>
</feature>
<keyword evidence="4" id="KW-1185">Reference proteome</keyword>
<keyword evidence="1" id="KW-1133">Transmembrane helix</keyword>
<organism evidence="3 4">
    <name type="scientific">Halorarum halophilum</name>
    <dbReference type="NCBI Taxonomy" id="2743090"/>
    <lineage>
        <taxon>Archaea</taxon>
        <taxon>Methanobacteriati</taxon>
        <taxon>Methanobacteriota</taxon>
        <taxon>Stenosarchaea group</taxon>
        <taxon>Halobacteria</taxon>
        <taxon>Halobacteriales</taxon>
        <taxon>Haloferacaceae</taxon>
        <taxon>Halorarum</taxon>
    </lineage>
</organism>
<dbReference type="Pfam" id="PF00892">
    <property type="entry name" value="EamA"/>
    <property type="match status" value="2"/>
</dbReference>
<dbReference type="PANTHER" id="PTHR22911">
    <property type="entry name" value="ACYL-MALONYL CONDENSING ENZYME-RELATED"/>
    <property type="match status" value="1"/>
</dbReference>
<dbReference type="InterPro" id="IPR037185">
    <property type="entry name" value="EmrE-like"/>
</dbReference>
<reference evidence="3 4" key="1">
    <citation type="submission" date="2020-07" db="EMBL/GenBank/DDBJ databases">
        <title>Gai3-2, isolated from salt lake.</title>
        <authorList>
            <person name="Cui H."/>
            <person name="Shi X."/>
        </authorList>
    </citation>
    <scope>NUCLEOTIDE SEQUENCE [LARGE SCALE GENOMIC DNA]</scope>
    <source>
        <strain evidence="3 4">Gai3-2</strain>
        <plasmid evidence="3 4">unnamed1</plasmid>
    </source>
</reference>
<feature type="transmembrane region" description="Helical" evidence="1">
    <location>
        <begin position="125"/>
        <end position="146"/>
    </location>
</feature>